<proteinExistence type="predicted"/>
<dbReference type="FunCoup" id="A0A482XKN3">
    <property type="interactions" value="393"/>
</dbReference>
<dbReference type="EMBL" id="QKKF02006330">
    <property type="protein sequence ID" value="RZF46393.1"/>
    <property type="molecule type" value="Genomic_DNA"/>
</dbReference>
<dbReference type="InterPro" id="IPR001841">
    <property type="entry name" value="Znf_RING"/>
</dbReference>
<dbReference type="Gene3D" id="1.25.40.10">
    <property type="entry name" value="Tetratricopeptide repeat domain"/>
    <property type="match status" value="1"/>
</dbReference>
<comment type="caution">
    <text evidence="7">The sequence shown here is derived from an EMBL/GenBank/DDBJ whole genome shotgun (WGS) entry which is preliminary data.</text>
</comment>
<dbReference type="InterPro" id="IPR027370">
    <property type="entry name" value="Znf-RING_euk"/>
</dbReference>
<dbReference type="SMART" id="SM00028">
    <property type="entry name" value="TPR"/>
    <property type="match status" value="2"/>
</dbReference>
<feature type="domain" description="RING-type" evidence="5">
    <location>
        <begin position="356"/>
        <end position="393"/>
    </location>
</feature>
<dbReference type="InterPro" id="IPR013083">
    <property type="entry name" value="Znf_RING/FYVE/PHD"/>
</dbReference>
<gene>
    <name evidence="7" type="ORF">LSTR_LSTR007926</name>
</gene>
<evidence type="ECO:0000256" key="2">
    <source>
        <dbReference type="ARBA" id="ARBA00022771"/>
    </source>
</evidence>
<dbReference type="CDD" id="cd16513">
    <property type="entry name" value="RING-HC_LONFs_rpt1"/>
    <property type="match status" value="1"/>
</dbReference>
<organism evidence="7 8">
    <name type="scientific">Laodelphax striatellus</name>
    <name type="common">Small brown planthopper</name>
    <name type="synonym">Delphax striatella</name>
    <dbReference type="NCBI Taxonomy" id="195883"/>
    <lineage>
        <taxon>Eukaryota</taxon>
        <taxon>Metazoa</taxon>
        <taxon>Ecdysozoa</taxon>
        <taxon>Arthropoda</taxon>
        <taxon>Hexapoda</taxon>
        <taxon>Insecta</taxon>
        <taxon>Pterygota</taxon>
        <taxon>Neoptera</taxon>
        <taxon>Paraneoptera</taxon>
        <taxon>Hemiptera</taxon>
        <taxon>Auchenorrhyncha</taxon>
        <taxon>Fulgoroidea</taxon>
        <taxon>Delphacidae</taxon>
        <taxon>Criomorphinae</taxon>
        <taxon>Laodelphax</taxon>
    </lineage>
</organism>
<dbReference type="InterPro" id="IPR018957">
    <property type="entry name" value="Znf_C3HC4_RING-type"/>
</dbReference>
<dbReference type="InterPro" id="IPR003111">
    <property type="entry name" value="Lon_prtase_N"/>
</dbReference>
<dbReference type="Pfam" id="PF02190">
    <property type="entry name" value="LON_substr_bdg"/>
    <property type="match status" value="1"/>
</dbReference>
<sequence>MEAATEEPRSSRNKCVSANVSVTSPNSVVRSQSTRSKLSSVTVDIINSISPGCSKALTSAFLVGVGKASEASTPAPTEQVPPTPTDCLACHVCGCAFYRPVTLPCGHTFCKGCLQKDASKCCPDCGQKLPARLETNVLIKTLLEKWCPAQTSSSRLLEEGNRLIKDHPEEAIVKFKDALAAAPNNHAVLCSRSHAYYQLNMLQESLADADLVIRIKPQWSKGYYRRGMALSALGHNEEALISFGICIALDNNVYAVKPDVTRLLQRLFQNNNLSKGLRCSLSLVNNNLNTSDCEGNSSEDDDYIQNMKQTQVSKLPVHLLLDRIFYEVEKIKDSGAKSTSQFVVDLSAVEPADFDCILCCRTLWRPITTPCGHTYCSMCLERCLDYRSTCPLCMTSLADYLSVHRAQVTEFVERALLAALPSLYAARMLLHTQEVLALEADTPVFVCTTAFPSISCPLFVFEPRYRLMVRRCVESGTRQFAMAACVNQLGTNKSRYADFGTMLEIKDWVLLADGCSILSTVGVRRFQVMSRGEKDGYDTARVQYISDTPIPAHRYNDVCELHDFVYRKGRRWFNELSSSLQTEILRTFGRMPSAEPDWVTLGDGPSWTWWLLAILPLGQQLQVGILRTTCLEKRLKVIAKTLDHLVQCQQYPGVSRHKPIKRSEEPSAVETNS</sequence>
<dbReference type="InterPro" id="IPR017907">
    <property type="entry name" value="Znf_RING_CS"/>
</dbReference>
<feature type="domain" description="Lon N-terminal" evidence="6">
    <location>
        <begin position="433"/>
        <end position="646"/>
    </location>
</feature>
<name>A0A482XKN3_LAOST</name>
<dbReference type="InParanoid" id="A0A482XKN3"/>
<dbReference type="Pfam" id="PF13445">
    <property type="entry name" value="zf-RING_UBOX"/>
    <property type="match status" value="1"/>
</dbReference>
<evidence type="ECO:0000256" key="4">
    <source>
        <dbReference type="PROSITE-ProRule" id="PRU00175"/>
    </source>
</evidence>
<evidence type="ECO:0008006" key="9">
    <source>
        <dbReference type="Google" id="ProtNLM"/>
    </source>
</evidence>
<dbReference type="AlphaFoldDB" id="A0A482XKN3"/>
<feature type="domain" description="RING-type" evidence="5">
    <location>
        <begin position="90"/>
        <end position="125"/>
    </location>
</feature>
<dbReference type="SMR" id="A0A482XKN3"/>
<dbReference type="OrthoDB" id="264917at2759"/>
<keyword evidence="2 4" id="KW-0863">Zinc-finger</keyword>
<evidence type="ECO:0000256" key="1">
    <source>
        <dbReference type="ARBA" id="ARBA00022723"/>
    </source>
</evidence>
<evidence type="ECO:0000313" key="7">
    <source>
        <dbReference type="EMBL" id="RZF46393.1"/>
    </source>
</evidence>
<evidence type="ECO:0000256" key="3">
    <source>
        <dbReference type="ARBA" id="ARBA00022833"/>
    </source>
</evidence>
<accession>A0A482XKN3</accession>
<dbReference type="PROSITE" id="PS00518">
    <property type="entry name" value="ZF_RING_1"/>
    <property type="match status" value="2"/>
</dbReference>
<reference evidence="7 8" key="1">
    <citation type="journal article" date="2017" name="Gigascience">
        <title>Genome sequence of the small brown planthopper, Laodelphax striatellus.</title>
        <authorList>
            <person name="Zhu J."/>
            <person name="Jiang F."/>
            <person name="Wang X."/>
            <person name="Yang P."/>
            <person name="Bao Y."/>
            <person name="Zhao W."/>
            <person name="Wang W."/>
            <person name="Lu H."/>
            <person name="Wang Q."/>
            <person name="Cui N."/>
            <person name="Li J."/>
            <person name="Chen X."/>
            <person name="Luo L."/>
            <person name="Yu J."/>
            <person name="Kang L."/>
            <person name="Cui F."/>
        </authorList>
    </citation>
    <scope>NUCLEOTIDE SEQUENCE [LARGE SCALE GENOMIC DNA]</scope>
    <source>
        <strain evidence="7">Lst14</strain>
    </source>
</reference>
<dbReference type="InterPro" id="IPR011990">
    <property type="entry name" value="TPR-like_helical_dom_sf"/>
</dbReference>
<dbReference type="Gene3D" id="2.30.130.40">
    <property type="entry name" value="LON domain-like"/>
    <property type="match status" value="1"/>
</dbReference>
<dbReference type="InterPro" id="IPR046336">
    <property type="entry name" value="Lon_prtase_N_sf"/>
</dbReference>
<dbReference type="PROSITE" id="PS51787">
    <property type="entry name" value="LON_N"/>
    <property type="match status" value="1"/>
</dbReference>
<dbReference type="InterPro" id="IPR019734">
    <property type="entry name" value="TPR_rpt"/>
</dbReference>
<dbReference type="CDD" id="cd16514">
    <property type="entry name" value="RING-HC_LONFs_rpt2"/>
    <property type="match status" value="1"/>
</dbReference>
<dbReference type="GO" id="GO:0061630">
    <property type="term" value="F:ubiquitin protein ligase activity"/>
    <property type="evidence" value="ECO:0007669"/>
    <property type="project" value="TreeGrafter"/>
</dbReference>
<dbReference type="InterPro" id="IPR015947">
    <property type="entry name" value="PUA-like_sf"/>
</dbReference>
<keyword evidence="1" id="KW-0479">Metal-binding</keyword>
<dbReference type="PANTHER" id="PTHR23327">
    <property type="entry name" value="RING FINGER PROTEIN 127"/>
    <property type="match status" value="1"/>
</dbReference>
<evidence type="ECO:0000313" key="8">
    <source>
        <dbReference type="Proteomes" id="UP000291343"/>
    </source>
</evidence>
<protein>
    <recommendedName>
        <fullName evidence="9">LON peptidase N-terminal domain and RING finger protein 3</fullName>
    </recommendedName>
</protein>
<evidence type="ECO:0000259" key="5">
    <source>
        <dbReference type="PROSITE" id="PS50089"/>
    </source>
</evidence>
<dbReference type="SUPFAM" id="SSF57850">
    <property type="entry name" value="RING/U-box"/>
    <property type="match status" value="2"/>
</dbReference>
<dbReference type="GO" id="GO:0005737">
    <property type="term" value="C:cytoplasm"/>
    <property type="evidence" value="ECO:0007669"/>
    <property type="project" value="UniProtKB-ARBA"/>
</dbReference>
<dbReference type="Gene3D" id="3.30.40.10">
    <property type="entry name" value="Zinc/RING finger domain, C3HC4 (zinc finger)"/>
    <property type="match status" value="2"/>
</dbReference>
<dbReference type="SMART" id="SM00464">
    <property type="entry name" value="LON"/>
    <property type="match status" value="1"/>
</dbReference>
<dbReference type="PANTHER" id="PTHR23327:SF42">
    <property type="entry name" value="LON PEPTIDASE N-TERMINAL DOMAIN AND RING FINGER PROTEIN C14F5.10C"/>
    <property type="match status" value="1"/>
</dbReference>
<dbReference type="STRING" id="195883.A0A482XKN3"/>
<keyword evidence="3" id="KW-0862">Zinc</keyword>
<dbReference type="Pfam" id="PF00097">
    <property type="entry name" value="zf-C3HC4"/>
    <property type="match status" value="1"/>
</dbReference>
<dbReference type="SMART" id="SM00184">
    <property type="entry name" value="RING"/>
    <property type="match status" value="2"/>
</dbReference>
<dbReference type="SUPFAM" id="SSF48452">
    <property type="entry name" value="TPR-like"/>
    <property type="match status" value="1"/>
</dbReference>
<dbReference type="GO" id="GO:0008270">
    <property type="term" value="F:zinc ion binding"/>
    <property type="evidence" value="ECO:0007669"/>
    <property type="project" value="UniProtKB-KW"/>
</dbReference>
<dbReference type="SUPFAM" id="SSF88697">
    <property type="entry name" value="PUA domain-like"/>
    <property type="match status" value="1"/>
</dbReference>
<keyword evidence="8" id="KW-1185">Reference proteome</keyword>
<dbReference type="Proteomes" id="UP000291343">
    <property type="component" value="Unassembled WGS sequence"/>
</dbReference>
<evidence type="ECO:0000259" key="6">
    <source>
        <dbReference type="PROSITE" id="PS51787"/>
    </source>
</evidence>
<dbReference type="PROSITE" id="PS50089">
    <property type="entry name" value="ZF_RING_2"/>
    <property type="match status" value="2"/>
</dbReference>